<feature type="domain" description="Oxidoreductase molybdopterin-binding" evidence="7">
    <location>
        <begin position="331"/>
        <end position="475"/>
    </location>
</feature>
<feature type="transmembrane region" description="Helical" evidence="6">
    <location>
        <begin position="157"/>
        <end position="176"/>
    </location>
</feature>
<dbReference type="EMBL" id="JBAHUZ010000013">
    <property type="protein sequence ID" value="MEJ4138773.1"/>
    <property type="molecule type" value="Genomic_DNA"/>
</dbReference>
<keyword evidence="10" id="KW-1185">Reference proteome</keyword>
<keyword evidence="4 6" id="KW-1133">Transmembrane helix</keyword>
<dbReference type="PANTHER" id="PTHR43032:SF2">
    <property type="entry name" value="BLL0505 PROTEIN"/>
    <property type="match status" value="1"/>
</dbReference>
<feature type="transmembrane region" description="Helical" evidence="6">
    <location>
        <begin position="197"/>
        <end position="221"/>
    </location>
</feature>
<dbReference type="PANTHER" id="PTHR43032">
    <property type="entry name" value="PROTEIN-METHIONINE-SULFOXIDE REDUCTASE"/>
    <property type="match status" value="1"/>
</dbReference>
<name>A0ABU8P4Q7_9CORY</name>
<keyword evidence="5 6" id="KW-0472">Membrane</keyword>
<dbReference type="Proteomes" id="UP001372244">
    <property type="component" value="Unassembled WGS sequence"/>
</dbReference>
<evidence type="ECO:0000256" key="6">
    <source>
        <dbReference type="SAM" id="Phobius"/>
    </source>
</evidence>
<organism evidence="9 10">
    <name type="scientific">Corynebacterium marquesiae</name>
    <dbReference type="NCBI Taxonomy" id="2913503"/>
    <lineage>
        <taxon>Bacteria</taxon>
        <taxon>Bacillati</taxon>
        <taxon>Actinomycetota</taxon>
        <taxon>Actinomycetes</taxon>
        <taxon>Mycobacteriales</taxon>
        <taxon>Corynebacteriaceae</taxon>
        <taxon>Corynebacterium</taxon>
    </lineage>
</organism>
<evidence type="ECO:0000256" key="3">
    <source>
        <dbReference type="ARBA" id="ARBA00022692"/>
    </source>
</evidence>
<dbReference type="Gene3D" id="3.90.420.10">
    <property type="entry name" value="Oxidoreductase, molybdopterin-binding domain"/>
    <property type="match status" value="1"/>
</dbReference>
<feature type="transmembrane region" description="Helical" evidence="6">
    <location>
        <begin position="90"/>
        <end position="112"/>
    </location>
</feature>
<protein>
    <submittedName>
        <fullName evidence="9">Molybdopterin-dependent oxidoreductase</fullName>
    </submittedName>
</protein>
<evidence type="ECO:0000256" key="2">
    <source>
        <dbReference type="ARBA" id="ARBA00022475"/>
    </source>
</evidence>
<feature type="domain" description="Cytochrome b561 bacterial/Ni-hydrogenase" evidence="8">
    <location>
        <begin position="6"/>
        <end position="235"/>
    </location>
</feature>
<evidence type="ECO:0000259" key="7">
    <source>
        <dbReference type="Pfam" id="PF00174"/>
    </source>
</evidence>
<evidence type="ECO:0000256" key="4">
    <source>
        <dbReference type="ARBA" id="ARBA00022989"/>
    </source>
</evidence>
<evidence type="ECO:0000313" key="10">
    <source>
        <dbReference type="Proteomes" id="UP001372244"/>
    </source>
</evidence>
<comment type="caution">
    <text evidence="9">The sequence shown here is derived from an EMBL/GenBank/DDBJ whole genome shotgun (WGS) entry which is preliminary data.</text>
</comment>
<sequence length="500" mass="57110">MMLTEFPVWLRIEHFVNILFVTLFIRSGVEILGTFPKLHRSIHTPIGKQWAQFSIKQKRKRKYFPVSGEYENYSPIVSLPGYGALGQGRYWHFISVMGWMLLLVIYWGLLLITGQWRRYWPESWGVFGQAWDDLVHYLGFQIPEAMDGYAFNAIQQLSYGFVVLVLPLWMIVTGMFQSPAINNHFPRLSKAMGGRQVIRTLHFWGLIAYLLFIVIHVGMVIMHGYGHEVSKMVFGHSDKPVAGGILFTLGLLLIVFVHIWATKTSLERPAVVAKLHNIVVRPFTRFLRSKAYSRQRGVYADAEVTKAPHHRASGMPPGTEEYMALVCNDFEKDYVLEIGGLVEKPMRLNLEDLRRLSAGHSQNTVHHCVQGFTSLGKWEGVPLAQLLDLVRPLEGASDVVVHSFQNMTRDDDNYNGSYYYESMPMVEARQPETLIAVGYDGGEIPIKNGAPMRLRLETSTGFRSAKWLDRIEVVNRFDIIGNGRGGFFEDTDSYDRLQML</sequence>
<comment type="subcellular location">
    <subcellularLocation>
        <location evidence="1">Cell membrane</location>
        <topology evidence="1">Multi-pass membrane protein</topology>
    </subcellularLocation>
</comment>
<dbReference type="InterPro" id="IPR036374">
    <property type="entry name" value="OxRdtase_Mopterin-bd_sf"/>
</dbReference>
<feature type="transmembrane region" description="Helical" evidence="6">
    <location>
        <begin position="241"/>
        <end position="261"/>
    </location>
</feature>
<reference evidence="9 10" key="1">
    <citation type="submission" date="2024-02" db="EMBL/GenBank/DDBJ databases">
        <title>Whole genome sequencing and characterization of Corynebacterium isolated from the ocular surface of dry eye disease sufferers.</title>
        <authorList>
            <person name="Naqvi M."/>
        </authorList>
    </citation>
    <scope>NUCLEOTIDE SEQUENCE [LARGE SCALE GENOMIC DNA]</scope>
    <source>
        <strain evidence="9 10">PCR27</strain>
    </source>
</reference>
<dbReference type="SUPFAM" id="SSF56524">
    <property type="entry name" value="Oxidoreductase molybdopterin-binding domain"/>
    <property type="match status" value="1"/>
</dbReference>
<feature type="transmembrane region" description="Helical" evidence="6">
    <location>
        <begin position="15"/>
        <end position="35"/>
    </location>
</feature>
<keyword evidence="3 6" id="KW-0812">Transmembrane</keyword>
<evidence type="ECO:0000313" key="9">
    <source>
        <dbReference type="EMBL" id="MEJ4138773.1"/>
    </source>
</evidence>
<dbReference type="Pfam" id="PF01292">
    <property type="entry name" value="Ni_hydr_CYTB"/>
    <property type="match status" value="1"/>
</dbReference>
<dbReference type="SUPFAM" id="SSF81342">
    <property type="entry name" value="Transmembrane di-heme cytochromes"/>
    <property type="match status" value="1"/>
</dbReference>
<keyword evidence="2" id="KW-1003">Cell membrane</keyword>
<dbReference type="InterPro" id="IPR016174">
    <property type="entry name" value="Di-haem_cyt_TM"/>
</dbReference>
<evidence type="ECO:0000256" key="1">
    <source>
        <dbReference type="ARBA" id="ARBA00004651"/>
    </source>
</evidence>
<evidence type="ECO:0000259" key="8">
    <source>
        <dbReference type="Pfam" id="PF01292"/>
    </source>
</evidence>
<proteinExistence type="predicted"/>
<evidence type="ECO:0000256" key="5">
    <source>
        <dbReference type="ARBA" id="ARBA00023136"/>
    </source>
</evidence>
<dbReference type="RefSeq" id="WP_284839240.1">
    <property type="nucleotide sequence ID" value="NZ_JASPFW010000009.1"/>
</dbReference>
<accession>A0ABU8P4Q7</accession>
<dbReference type="InterPro" id="IPR011577">
    <property type="entry name" value="Cyt_b561_bac/Ni-Hgenase"/>
</dbReference>
<dbReference type="Gene3D" id="1.20.950.20">
    <property type="entry name" value="Transmembrane di-heme cytochromes, Chain C"/>
    <property type="match status" value="1"/>
</dbReference>
<gene>
    <name evidence="9" type="ORF">V5S76_06520</name>
</gene>
<dbReference type="Pfam" id="PF00174">
    <property type="entry name" value="Oxidored_molyb"/>
    <property type="match status" value="1"/>
</dbReference>
<dbReference type="InterPro" id="IPR000572">
    <property type="entry name" value="OxRdtase_Mopterin-bd_dom"/>
</dbReference>